<sequence length="145" mass="15907">MAAPSPERGLPGARLHSLPPRLHHPQRPVPRAEALEAQLAASRHETEEARRRKNNLENSHESLQRAALGTVRAVLEDRLQAIPARVREVVTHEIHQGAGAALAAAQLRSGRDLRRLEPGFPDDSTPEEQELVGDLEVQMAAAMII</sequence>
<evidence type="ECO:0000313" key="3">
    <source>
        <dbReference type="Proteomes" id="UP000244336"/>
    </source>
</evidence>
<dbReference type="AlphaFoldDB" id="A0A2T7CVK9"/>
<dbReference type="Proteomes" id="UP000244336">
    <property type="component" value="Chromosome 7"/>
</dbReference>
<evidence type="ECO:0000256" key="1">
    <source>
        <dbReference type="SAM" id="MobiDB-lite"/>
    </source>
</evidence>
<accession>A0A2T7CVK9</accession>
<reference evidence="2 3" key="1">
    <citation type="submission" date="2018-04" db="EMBL/GenBank/DDBJ databases">
        <title>WGS assembly of Panicum hallii var. hallii HAL2.</title>
        <authorList>
            <person name="Lovell J."/>
            <person name="Jenkins J."/>
            <person name="Lowry D."/>
            <person name="Mamidi S."/>
            <person name="Sreedasyam A."/>
            <person name="Weng X."/>
            <person name="Barry K."/>
            <person name="Bonette J."/>
            <person name="Campitelli B."/>
            <person name="Daum C."/>
            <person name="Gordon S."/>
            <person name="Gould B."/>
            <person name="Lipzen A."/>
            <person name="MacQueen A."/>
            <person name="Palacio-Mejia J."/>
            <person name="Plott C."/>
            <person name="Shakirov E."/>
            <person name="Shu S."/>
            <person name="Yoshinaga Y."/>
            <person name="Zane M."/>
            <person name="Rokhsar D."/>
            <person name="Grimwood J."/>
            <person name="Schmutz J."/>
            <person name="Juenger T."/>
        </authorList>
    </citation>
    <scope>NUCLEOTIDE SEQUENCE [LARGE SCALE GENOMIC DNA]</scope>
    <source>
        <strain evidence="3">cv. HAL2</strain>
    </source>
</reference>
<name>A0A2T7CVK9_9POAL</name>
<feature type="region of interest" description="Disordered" evidence="1">
    <location>
        <begin position="1"/>
        <end position="61"/>
    </location>
</feature>
<evidence type="ECO:0000313" key="2">
    <source>
        <dbReference type="EMBL" id="PUZ47379.1"/>
    </source>
</evidence>
<dbReference type="EMBL" id="CM009755">
    <property type="protein sequence ID" value="PUZ47379.1"/>
    <property type="molecule type" value="Genomic_DNA"/>
</dbReference>
<proteinExistence type="predicted"/>
<organism evidence="2 3">
    <name type="scientific">Panicum hallii var. hallii</name>
    <dbReference type="NCBI Taxonomy" id="1504633"/>
    <lineage>
        <taxon>Eukaryota</taxon>
        <taxon>Viridiplantae</taxon>
        <taxon>Streptophyta</taxon>
        <taxon>Embryophyta</taxon>
        <taxon>Tracheophyta</taxon>
        <taxon>Spermatophyta</taxon>
        <taxon>Magnoliopsida</taxon>
        <taxon>Liliopsida</taxon>
        <taxon>Poales</taxon>
        <taxon>Poaceae</taxon>
        <taxon>PACMAD clade</taxon>
        <taxon>Panicoideae</taxon>
        <taxon>Panicodae</taxon>
        <taxon>Paniceae</taxon>
        <taxon>Panicinae</taxon>
        <taxon>Panicum</taxon>
        <taxon>Panicum sect. Panicum</taxon>
    </lineage>
</organism>
<dbReference type="Gramene" id="PUZ47379">
    <property type="protein sequence ID" value="PUZ47379"/>
    <property type="gene ID" value="GQ55_7G159700"/>
</dbReference>
<evidence type="ECO:0008006" key="4">
    <source>
        <dbReference type="Google" id="ProtNLM"/>
    </source>
</evidence>
<protein>
    <recommendedName>
        <fullName evidence="4">DOG1 domain-containing protein</fullName>
    </recommendedName>
</protein>
<feature type="compositionally biased region" description="Basic and acidic residues" evidence="1">
    <location>
        <begin position="42"/>
        <end position="61"/>
    </location>
</feature>
<gene>
    <name evidence="2" type="ORF">GQ55_7G159700</name>
</gene>
<keyword evidence="3" id="KW-1185">Reference proteome</keyword>